<keyword evidence="1" id="KW-0808">Transferase</keyword>
<reference evidence="4 5" key="1">
    <citation type="journal article" date="2016" name="Nat. Commun.">
        <title>Thousands of microbial genomes shed light on interconnected biogeochemical processes in an aquifer system.</title>
        <authorList>
            <person name="Anantharaman K."/>
            <person name="Brown C.T."/>
            <person name="Hug L.A."/>
            <person name="Sharon I."/>
            <person name="Castelle C.J."/>
            <person name="Probst A.J."/>
            <person name="Thomas B.C."/>
            <person name="Singh A."/>
            <person name="Wilkins M.J."/>
            <person name="Karaoz U."/>
            <person name="Brodie E.L."/>
            <person name="Williams K.H."/>
            <person name="Hubbard S.S."/>
            <person name="Banfield J.F."/>
        </authorList>
    </citation>
    <scope>NUCLEOTIDE SEQUENCE [LARGE SCALE GENOMIC DNA]</scope>
</reference>
<dbReference type="InterPro" id="IPR050385">
    <property type="entry name" value="Archaeal_FAD_synthase"/>
</dbReference>
<dbReference type="PANTHER" id="PTHR43793:SF2">
    <property type="entry name" value="BIFUNCTIONAL PROTEIN HLDE"/>
    <property type="match status" value="1"/>
</dbReference>
<dbReference type="Gene3D" id="3.40.50.620">
    <property type="entry name" value="HUPs"/>
    <property type="match status" value="1"/>
</dbReference>
<dbReference type="Pfam" id="PF01467">
    <property type="entry name" value="CTP_transf_like"/>
    <property type="match status" value="1"/>
</dbReference>
<evidence type="ECO:0000313" key="4">
    <source>
        <dbReference type="EMBL" id="OGF82650.1"/>
    </source>
</evidence>
<dbReference type="GO" id="GO:0016779">
    <property type="term" value="F:nucleotidyltransferase activity"/>
    <property type="evidence" value="ECO:0007669"/>
    <property type="project" value="UniProtKB-KW"/>
</dbReference>
<proteinExistence type="predicted"/>
<evidence type="ECO:0000259" key="3">
    <source>
        <dbReference type="Pfam" id="PF01467"/>
    </source>
</evidence>
<accession>A0A1F5X442</accession>
<evidence type="ECO:0000313" key="5">
    <source>
        <dbReference type="Proteomes" id="UP000178684"/>
    </source>
</evidence>
<dbReference type="EMBL" id="MFIE01000015">
    <property type="protein sequence ID" value="OGF82650.1"/>
    <property type="molecule type" value="Genomic_DNA"/>
</dbReference>
<keyword evidence="2" id="KW-0548">Nucleotidyltransferase</keyword>
<organism evidence="4 5">
    <name type="scientific">Candidatus Giovannonibacteria bacterium RIFCSPLOWO2_01_FULL_46_13</name>
    <dbReference type="NCBI Taxonomy" id="1798352"/>
    <lineage>
        <taxon>Bacteria</taxon>
        <taxon>Candidatus Giovannoniibacteriota</taxon>
    </lineage>
</organism>
<comment type="caution">
    <text evidence="4">The sequence shown here is derived from an EMBL/GenBank/DDBJ whole genome shotgun (WGS) entry which is preliminary data.</text>
</comment>
<name>A0A1F5X442_9BACT</name>
<feature type="domain" description="Cytidyltransferase-like" evidence="3">
    <location>
        <begin position="23"/>
        <end position="114"/>
    </location>
</feature>
<dbReference type="InterPro" id="IPR004821">
    <property type="entry name" value="Cyt_trans-like"/>
</dbReference>
<dbReference type="AlphaFoldDB" id="A0A1F5X442"/>
<evidence type="ECO:0000256" key="2">
    <source>
        <dbReference type="ARBA" id="ARBA00022695"/>
    </source>
</evidence>
<dbReference type="Proteomes" id="UP000178684">
    <property type="component" value="Unassembled WGS sequence"/>
</dbReference>
<dbReference type="InterPro" id="IPR014729">
    <property type="entry name" value="Rossmann-like_a/b/a_fold"/>
</dbReference>
<dbReference type="NCBIfam" id="TIGR00125">
    <property type="entry name" value="cyt_tran_rel"/>
    <property type="match status" value="1"/>
</dbReference>
<protein>
    <recommendedName>
        <fullName evidence="3">Cytidyltransferase-like domain-containing protein</fullName>
    </recommendedName>
</protein>
<dbReference type="PANTHER" id="PTHR43793">
    <property type="entry name" value="FAD SYNTHASE"/>
    <property type="match status" value="1"/>
</dbReference>
<evidence type="ECO:0000256" key="1">
    <source>
        <dbReference type="ARBA" id="ARBA00022679"/>
    </source>
</evidence>
<sequence length="150" mass="16460">MKKRKELAKIAEKLRKGGKKIVLATGCFDILHSGHIQLFNKAKKLGDVLIVGANSDSSIRKIKGPERPIVKEKLRLFNLSSLVPVDYVTSFSELTPAELIAEIKPRVFVKGGDWNGKEIPESGILKSIGAKAVFIPIEIKTSTTQLAPKK</sequence>
<dbReference type="SUPFAM" id="SSF52374">
    <property type="entry name" value="Nucleotidylyl transferase"/>
    <property type="match status" value="1"/>
</dbReference>
<gene>
    <name evidence="4" type="ORF">A3B18_03435</name>
</gene>